<sequence length="243" mass="26604">MQARSFLKMIARMGVNDAKFLALSNKVAFAGTIGFLGLYPSILFYNMLVNIPLSQLPSDVLLRVLEPVILVNSLMCSIFVAIVVTSLVDTEKSEHVLEYLFAYMPCSIKVFLLSKAVSTALLAIPMTLPYFAGTYIVLYRFGVANAVLLLSAYLPAVVMAVPLTLLLLLFTFIMSQKYTAILRFALIMVAVVGLGQLANLISKEEASLSVSIAIPCIASILMLVATTLIYIKYSDMLIEKAIR</sequence>
<feature type="transmembrane region" description="Helical" evidence="1">
    <location>
        <begin position="110"/>
        <end position="132"/>
    </location>
</feature>
<organism evidence="2">
    <name type="scientific">Fervidicoccus fontis</name>
    <dbReference type="NCBI Taxonomy" id="683846"/>
    <lineage>
        <taxon>Archaea</taxon>
        <taxon>Thermoproteota</taxon>
        <taxon>Thermoprotei</taxon>
        <taxon>Fervidicoccales</taxon>
        <taxon>Fervidicoccaceae</taxon>
        <taxon>Fervidicoccus</taxon>
    </lineage>
</organism>
<comment type="caution">
    <text evidence="2">The sequence shown here is derived from an EMBL/GenBank/DDBJ whole genome shotgun (WGS) entry which is preliminary data.</text>
</comment>
<evidence type="ECO:0000256" key="1">
    <source>
        <dbReference type="SAM" id="Phobius"/>
    </source>
</evidence>
<feature type="transmembrane region" description="Helical" evidence="1">
    <location>
        <begin position="27"/>
        <end position="48"/>
    </location>
</feature>
<dbReference type="EMBL" id="DRZC01000038">
    <property type="protein sequence ID" value="HHQ80434.1"/>
    <property type="molecule type" value="Genomic_DNA"/>
</dbReference>
<gene>
    <name evidence="2" type="ORF">ENM78_03105</name>
</gene>
<protein>
    <submittedName>
        <fullName evidence="2">Uncharacterized protein</fullName>
    </submittedName>
</protein>
<dbReference type="AlphaFoldDB" id="A0A7J3ZKA4"/>
<evidence type="ECO:0000313" key="2">
    <source>
        <dbReference type="EMBL" id="HHQ80434.1"/>
    </source>
</evidence>
<keyword evidence="1" id="KW-0812">Transmembrane</keyword>
<reference evidence="2" key="1">
    <citation type="journal article" date="2020" name="mSystems">
        <title>Genome- and Community-Level Interaction Insights into Carbon Utilization and Element Cycling Functions of Hydrothermarchaeota in Hydrothermal Sediment.</title>
        <authorList>
            <person name="Zhou Z."/>
            <person name="Liu Y."/>
            <person name="Xu W."/>
            <person name="Pan J."/>
            <person name="Luo Z.H."/>
            <person name="Li M."/>
        </authorList>
    </citation>
    <scope>NUCLEOTIDE SEQUENCE [LARGE SCALE GENOMIC DNA]</scope>
    <source>
        <strain evidence="2">SpSt-1116</strain>
    </source>
</reference>
<accession>A0A7J3ZKA4</accession>
<keyword evidence="1" id="KW-0472">Membrane</keyword>
<name>A0A7J3ZKA4_9CREN</name>
<feature type="transmembrane region" description="Helical" evidence="1">
    <location>
        <begin position="68"/>
        <end position="89"/>
    </location>
</feature>
<feature type="transmembrane region" description="Helical" evidence="1">
    <location>
        <begin position="180"/>
        <end position="202"/>
    </location>
</feature>
<feature type="transmembrane region" description="Helical" evidence="1">
    <location>
        <begin position="152"/>
        <end position="173"/>
    </location>
</feature>
<keyword evidence="1" id="KW-1133">Transmembrane helix</keyword>
<proteinExistence type="predicted"/>
<feature type="transmembrane region" description="Helical" evidence="1">
    <location>
        <begin position="208"/>
        <end position="231"/>
    </location>
</feature>